<feature type="domain" description="BTB" evidence="1">
    <location>
        <begin position="18"/>
        <end position="96"/>
    </location>
</feature>
<sequence>MANEQIDPMVLRLVDRKGDVALVLRNASPPTKIRVSSRALISASPFFRAMLNGHYAEGKQLIETGRAEIELEDEDDPEAMVMVLKAIHSRHTPRFEQIPRTLMRVIIILDKFMIPREKFERQLLACVETLQPPTDSDEMTCLVCIVWMLGYPSVFAMLARAIVVAGVKLDFTGLPVPGQVAGMISQTWHQNMNLIC</sequence>
<reference evidence="3" key="1">
    <citation type="journal article" date="2017" name="Genome Biol.">
        <title>Comparative genomics reveals high biological diversity and specific adaptations in the industrially and medically important fungal genus Aspergillus.</title>
        <authorList>
            <person name="de Vries R.P."/>
            <person name="Riley R."/>
            <person name="Wiebenga A."/>
            <person name="Aguilar-Osorio G."/>
            <person name="Amillis S."/>
            <person name="Uchima C.A."/>
            <person name="Anderluh G."/>
            <person name="Asadollahi M."/>
            <person name="Askin M."/>
            <person name="Barry K."/>
            <person name="Battaglia E."/>
            <person name="Bayram O."/>
            <person name="Benocci T."/>
            <person name="Braus-Stromeyer S.A."/>
            <person name="Caldana C."/>
            <person name="Canovas D."/>
            <person name="Cerqueira G.C."/>
            <person name="Chen F."/>
            <person name="Chen W."/>
            <person name="Choi C."/>
            <person name="Clum A."/>
            <person name="Dos Santos R.A."/>
            <person name="Damasio A.R."/>
            <person name="Diallinas G."/>
            <person name="Emri T."/>
            <person name="Fekete E."/>
            <person name="Flipphi M."/>
            <person name="Freyberg S."/>
            <person name="Gallo A."/>
            <person name="Gournas C."/>
            <person name="Habgood R."/>
            <person name="Hainaut M."/>
            <person name="Harispe M.L."/>
            <person name="Henrissat B."/>
            <person name="Hilden K.S."/>
            <person name="Hope R."/>
            <person name="Hossain A."/>
            <person name="Karabika E."/>
            <person name="Karaffa L."/>
            <person name="Karanyi Z."/>
            <person name="Krasevec N."/>
            <person name="Kuo A."/>
            <person name="Kusch H."/>
            <person name="LaButti K."/>
            <person name="Lagendijk E.L."/>
            <person name="Lapidus A."/>
            <person name="Levasseur A."/>
            <person name="Lindquist E."/>
            <person name="Lipzen A."/>
            <person name="Logrieco A.F."/>
            <person name="MacCabe A."/>
            <person name="Maekelae M.R."/>
            <person name="Malavazi I."/>
            <person name="Melin P."/>
            <person name="Meyer V."/>
            <person name="Mielnichuk N."/>
            <person name="Miskei M."/>
            <person name="Molnar A.P."/>
            <person name="Mule G."/>
            <person name="Ngan C.Y."/>
            <person name="Orejas M."/>
            <person name="Orosz E."/>
            <person name="Ouedraogo J.P."/>
            <person name="Overkamp K.M."/>
            <person name="Park H.-S."/>
            <person name="Perrone G."/>
            <person name="Piumi F."/>
            <person name="Punt P.J."/>
            <person name="Ram A.F."/>
            <person name="Ramon A."/>
            <person name="Rauscher S."/>
            <person name="Record E."/>
            <person name="Riano-Pachon D.M."/>
            <person name="Robert V."/>
            <person name="Roehrig J."/>
            <person name="Ruller R."/>
            <person name="Salamov A."/>
            <person name="Salih N.S."/>
            <person name="Samson R.A."/>
            <person name="Sandor E."/>
            <person name="Sanguinetti M."/>
            <person name="Schuetze T."/>
            <person name="Sepcic K."/>
            <person name="Shelest E."/>
            <person name="Sherlock G."/>
            <person name="Sophianopoulou V."/>
            <person name="Squina F.M."/>
            <person name="Sun H."/>
            <person name="Susca A."/>
            <person name="Todd R.B."/>
            <person name="Tsang A."/>
            <person name="Unkles S.E."/>
            <person name="van de Wiele N."/>
            <person name="van Rossen-Uffink D."/>
            <person name="Oliveira J.V."/>
            <person name="Vesth T.C."/>
            <person name="Visser J."/>
            <person name="Yu J.-H."/>
            <person name="Zhou M."/>
            <person name="Andersen M.R."/>
            <person name="Archer D.B."/>
            <person name="Baker S.E."/>
            <person name="Benoit I."/>
            <person name="Brakhage A.A."/>
            <person name="Braus G.H."/>
            <person name="Fischer R."/>
            <person name="Frisvad J.C."/>
            <person name="Goldman G.H."/>
            <person name="Houbraken J."/>
            <person name="Oakley B."/>
            <person name="Pocsi I."/>
            <person name="Scazzocchio C."/>
            <person name="Seiboth B."/>
            <person name="vanKuyk P.A."/>
            <person name="Wortman J."/>
            <person name="Dyer P.S."/>
            <person name="Grigoriev I.V."/>
        </authorList>
    </citation>
    <scope>NUCLEOTIDE SEQUENCE [LARGE SCALE GENOMIC DNA]</scope>
    <source>
        <strain evidence="3">CBS 506.65</strain>
    </source>
</reference>
<dbReference type="InterPro" id="IPR011333">
    <property type="entry name" value="SKP1/BTB/POZ_sf"/>
</dbReference>
<evidence type="ECO:0000313" key="2">
    <source>
        <dbReference type="EMBL" id="OJJ50267.1"/>
    </source>
</evidence>
<dbReference type="GeneID" id="34611033"/>
<dbReference type="VEuPathDB" id="FungiDB:ASPZODRAFT_139579"/>
<dbReference type="Gene3D" id="3.30.710.10">
    <property type="entry name" value="Potassium Channel Kv1.1, Chain A"/>
    <property type="match status" value="1"/>
</dbReference>
<dbReference type="InterPro" id="IPR000210">
    <property type="entry name" value="BTB/POZ_dom"/>
</dbReference>
<protein>
    <recommendedName>
        <fullName evidence="1">BTB domain-containing protein</fullName>
    </recommendedName>
</protein>
<accession>A0A1L9ST40</accession>
<dbReference type="Pfam" id="PF00651">
    <property type="entry name" value="BTB"/>
    <property type="match status" value="1"/>
</dbReference>
<dbReference type="STRING" id="1073090.A0A1L9ST40"/>
<dbReference type="OrthoDB" id="4491084at2759"/>
<organism evidence="2 3">
    <name type="scientific">Penicilliopsis zonata CBS 506.65</name>
    <dbReference type="NCBI Taxonomy" id="1073090"/>
    <lineage>
        <taxon>Eukaryota</taxon>
        <taxon>Fungi</taxon>
        <taxon>Dikarya</taxon>
        <taxon>Ascomycota</taxon>
        <taxon>Pezizomycotina</taxon>
        <taxon>Eurotiomycetes</taxon>
        <taxon>Eurotiomycetidae</taxon>
        <taxon>Eurotiales</taxon>
        <taxon>Aspergillaceae</taxon>
        <taxon>Penicilliopsis</taxon>
    </lineage>
</organism>
<dbReference type="SUPFAM" id="SSF54695">
    <property type="entry name" value="POZ domain"/>
    <property type="match status" value="1"/>
</dbReference>
<keyword evidence="3" id="KW-1185">Reference proteome</keyword>
<evidence type="ECO:0000313" key="3">
    <source>
        <dbReference type="Proteomes" id="UP000184188"/>
    </source>
</evidence>
<dbReference type="Proteomes" id="UP000184188">
    <property type="component" value="Unassembled WGS sequence"/>
</dbReference>
<dbReference type="CDD" id="cd18186">
    <property type="entry name" value="BTB_POZ_ZBTB_KLHL-like"/>
    <property type="match status" value="1"/>
</dbReference>
<gene>
    <name evidence="2" type="ORF">ASPZODRAFT_139579</name>
</gene>
<dbReference type="PROSITE" id="PS50097">
    <property type="entry name" value="BTB"/>
    <property type="match status" value="1"/>
</dbReference>
<name>A0A1L9ST40_9EURO</name>
<dbReference type="RefSeq" id="XP_022584777.1">
    <property type="nucleotide sequence ID" value="XM_022724568.1"/>
</dbReference>
<proteinExistence type="predicted"/>
<evidence type="ECO:0000259" key="1">
    <source>
        <dbReference type="PROSITE" id="PS50097"/>
    </source>
</evidence>
<dbReference type="EMBL" id="KV878337">
    <property type="protein sequence ID" value="OJJ50267.1"/>
    <property type="molecule type" value="Genomic_DNA"/>
</dbReference>
<dbReference type="AlphaFoldDB" id="A0A1L9ST40"/>